<feature type="compositionally biased region" description="Low complexity" evidence="1">
    <location>
        <begin position="586"/>
        <end position="598"/>
    </location>
</feature>
<feature type="compositionally biased region" description="Polar residues" evidence="1">
    <location>
        <begin position="361"/>
        <end position="372"/>
    </location>
</feature>
<feature type="region of interest" description="Disordered" evidence="1">
    <location>
        <begin position="357"/>
        <end position="377"/>
    </location>
</feature>
<protein>
    <submittedName>
        <fullName evidence="2">Uncharacterized protein</fullName>
    </submittedName>
</protein>
<evidence type="ECO:0000313" key="3">
    <source>
        <dbReference type="Proteomes" id="UP000245910"/>
    </source>
</evidence>
<proteinExistence type="predicted"/>
<evidence type="ECO:0000256" key="1">
    <source>
        <dbReference type="SAM" id="MobiDB-lite"/>
    </source>
</evidence>
<dbReference type="EMBL" id="LN649231">
    <property type="protein sequence ID" value="CEI68857.1"/>
    <property type="molecule type" value="Genomic_DNA"/>
</dbReference>
<feature type="region of interest" description="Disordered" evidence="1">
    <location>
        <begin position="586"/>
        <end position="617"/>
    </location>
</feature>
<feature type="compositionally biased region" description="Basic and acidic residues" evidence="1">
    <location>
        <begin position="493"/>
        <end position="514"/>
    </location>
</feature>
<accession>A0A2L2TTK4</accession>
<name>A0A2L2TTK4_9HYPO</name>
<sequence>MATGIYHQKRKASYRNTSSSNAHYQVQTKHVQIPPPSTYCMHLKVGNSHGDSLAVRVGSTILALDDLNVLHSGTSTLAGNTQRLEDSLLGTPATSERALRARGLATVRDLVGSEVSLNKGVIINVNGRNVLNINADLAVLVGNLESKCLHDLLGLLGLGRRNDLLRSLHEVRAILELRRLLVLSDTGIRVQQNLAELVVSLVVDEAIVEVAVGLLLTGIDLGAVLSVGLLVESSKQVLGVNTNSLSTLLTETERGDGEGLDTISLDASAGVHNEVILLHDGINVIGVAVTRNKTSVEDLETSVHHPSTCSTLGVTGKVLLKDTQNSVTLLAAEVAKLLADNVGLVLVVGPGGGSVERSDTDIVNSKTPSGKGTTERSDTGIALPEVVAHAAEEFLLLASSLSLNVSEAVLSVLLLVESGTLGLHGVNLVMDVLKLRLLPLLDGLLAALNLATAVVDVKQRRRELARVLTSSSENTLSGSRNGAANLVRGGSSKSDDTVDGDTHVKGKLGSHDDLDTTTLGLHESVSGSGGRTRHLLGGTAMSKLVDSVASGFHVGKLVRAFLTEIVETTNETDASLTLHDSLVTSVDGLDSSSTSTDGGLDRSGRRHQQHVNPSGHGVDERLLENVVLYRLVEEASAVHVPESSSTTHAGTNTVTNLRNVDVLVELIRISDTARQKSFGSGNEEEQGNGVDLRDDVVGNTVSLGVPAGGDLSSNKAVKTKGLRDPERGTLPETDDVLAAVRDLKDLDLVTVLTLELLGGLLGRLKGLEVLLNDNLVEKLLPVGVIAIEQLRLDQTDTRVLENVLLVLLLNVLVVNRLSCLGINPARVGLALDRTVVVLDETHDPSHLDATLKREFAVGFHLPSGTRVTPGTNLGETSNNNNLLKIDHALEVVVEGLNLSLPVRALREVKLDVGARVDGLLLVENLRGSTIDNGVLNGALLSNSTTDLAGLHDILAKLGHGLVQVRDELETTVEISKDRLVLAQVNQSGGHKTEKVESHLLLRESADAESLNAFSNNVVARHETSSSGPANDSTADGEVVGPALGVPSVEESLKTELGLGVETIVTKGTVVGRKRQDDLSRSGLEATLSLLGLDTSEKTNKVGKHDAVSELRLGVNVVNLTAVLGNGSERNNEVEIPAETLLGVVDILDQSLNILLATLIEGNNNNLRATRTVAGVHSLVVLRDLTGEAAGGNDDLGTTADKTLKDLSTNRTRTGTSHENVLVLECDTRLSSILQAVQIHASKLLAVVPAVETLLLEVKEGNGLNLALTLAVLKNLSSLVVLGKNLALVHGKRSEDITIQALDLKLRSLGQLVLLLDKFVDAGKIALNLGTVTVLRDLTTLGHLLNIVF</sequence>
<reference evidence="3" key="1">
    <citation type="submission" date="2014-10" db="EMBL/GenBank/DDBJ databases">
        <authorList>
            <person name="King R."/>
        </authorList>
    </citation>
    <scope>NUCLEOTIDE SEQUENCE [LARGE SCALE GENOMIC DNA]</scope>
    <source>
        <strain evidence="3">A3/5</strain>
    </source>
</reference>
<feature type="region of interest" description="Disordered" evidence="1">
    <location>
        <begin position="468"/>
        <end position="533"/>
    </location>
</feature>
<organism evidence="2 3">
    <name type="scientific">Fusarium venenatum</name>
    <dbReference type="NCBI Taxonomy" id="56646"/>
    <lineage>
        <taxon>Eukaryota</taxon>
        <taxon>Fungi</taxon>
        <taxon>Dikarya</taxon>
        <taxon>Ascomycota</taxon>
        <taxon>Pezizomycotina</taxon>
        <taxon>Sordariomycetes</taxon>
        <taxon>Hypocreomycetidae</taxon>
        <taxon>Hypocreales</taxon>
        <taxon>Nectriaceae</taxon>
        <taxon>Fusarium</taxon>
    </lineage>
</organism>
<feature type="compositionally biased region" description="Polar residues" evidence="1">
    <location>
        <begin position="468"/>
        <end position="482"/>
    </location>
</feature>
<keyword evidence="3" id="KW-1185">Reference proteome</keyword>
<dbReference type="Proteomes" id="UP000245910">
    <property type="component" value="Chromosome III"/>
</dbReference>
<evidence type="ECO:0000313" key="2">
    <source>
        <dbReference type="EMBL" id="CEI68857.1"/>
    </source>
</evidence>
<feature type="region of interest" description="Disordered" evidence="1">
    <location>
        <begin position="1"/>
        <end position="21"/>
    </location>
</feature>